<evidence type="ECO:0000313" key="2">
    <source>
        <dbReference type="Proteomes" id="UP000076871"/>
    </source>
</evidence>
<dbReference type="Pfam" id="PF01063">
    <property type="entry name" value="Aminotran_4"/>
    <property type="match status" value="1"/>
</dbReference>
<name>A0A165FA00_9APHY</name>
<dbReference type="InterPro" id="IPR036038">
    <property type="entry name" value="Aminotransferase-like"/>
</dbReference>
<organism evidence="1 2">
    <name type="scientific">Laetiporus sulphureus 93-53</name>
    <dbReference type="NCBI Taxonomy" id="1314785"/>
    <lineage>
        <taxon>Eukaryota</taxon>
        <taxon>Fungi</taxon>
        <taxon>Dikarya</taxon>
        <taxon>Basidiomycota</taxon>
        <taxon>Agaricomycotina</taxon>
        <taxon>Agaricomycetes</taxon>
        <taxon>Polyporales</taxon>
        <taxon>Laetiporus</taxon>
    </lineage>
</organism>
<dbReference type="GO" id="GO:0003824">
    <property type="term" value="F:catalytic activity"/>
    <property type="evidence" value="ECO:0007669"/>
    <property type="project" value="InterPro"/>
</dbReference>
<dbReference type="FunCoup" id="A0A165FA00">
    <property type="interactions" value="88"/>
</dbReference>
<gene>
    <name evidence="1" type="ORF">LAESUDRAFT_696833</name>
</gene>
<dbReference type="InParanoid" id="A0A165FA00"/>
<dbReference type="STRING" id="1314785.A0A165FA00"/>
<evidence type="ECO:0008006" key="3">
    <source>
        <dbReference type="Google" id="ProtNLM"/>
    </source>
</evidence>
<dbReference type="RefSeq" id="XP_040766396.1">
    <property type="nucleotide sequence ID" value="XM_040906282.1"/>
</dbReference>
<dbReference type="Proteomes" id="UP000076871">
    <property type="component" value="Unassembled WGS sequence"/>
</dbReference>
<sequence length="274" mass="29984">MSSDFQLLSSIRYDSSLRDLAWNTAANDGAPSSYLLLRYHYDRLRDAAQEHGWAAAQDVTYNNLARACDEAVRIAFRDNSLNDTPLKLRILLNHTGMFAVSASPAASLNGPDPTSISLITLNGDGAILEDAASTILGSLLTIHLDTSPTPSSLFTRTKTTHRPQYTAARTRMGIPPLPTPTNEDVLMYTPSGELTETSIRNIAFLRHTPPQWVTPRASIGCLSGVMRRWLLEQGRIVEASEGELTKDEVVDGEYVMTFNGVEGCRLGRVTLASC</sequence>
<dbReference type="OrthoDB" id="64220at2759"/>
<dbReference type="AlphaFoldDB" id="A0A165FA00"/>
<evidence type="ECO:0000313" key="1">
    <source>
        <dbReference type="EMBL" id="KZT08656.1"/>
    </source>
</evidence>
<dbReference type="GeneID" id="63823311"/>
<dbReference type="InterPro" id="IPR043132">
    <property type="entry name" value="BCAT-like_C"/>
</dbReference>
<dbReference type="InterPro" id="IPR001544">
    <property type="entry name" value="Aminotrans_IV"/>
</dbReference>
<accession>A0A165FA00</accession>
<dbReference type="SUPFAM" id="SSF56752">
    <property type="entry name" value="D-aminoacid aminotransferase-like PLP-dependent enzymes"/>
    <property type="match status" value="1"/>
</dbReference>
<dbReference type="Gene3D" id="3.20.10.10">
    <property type="entry name" value="D-amino Acid Aminotransferase, subunit A, domain 2"/>
    <property type="match status" value="1"/>
</dbReference>
<reference evidence="1 2" key="1">
    <citation type="journal article" date="2016" name="Mol. Biol. Evol.">
        <title>Comparative Genomics of Early-Diverging Mushroom-Forming Fungi Provides Insights into the Origins of Lignocellulose Decay Capabilities.</title>
        <authorList>
            <person name="Nagy L.G."/>
            <person name="Riley R."/>
            <person name="Tritt A."/>
            <person name="Adam C."/>
            <person name="Daum C."/>
            <person name="Floudas D."/>
            <person name="Sun H."/>
            <person name="Yadav J.S."/>
            <person name="Pangilinan J."/>
            <person name="Larsson K.H."/>
            <person name="Matsuura K."/>
            <person name="Barry K."/>
            <person name="Labutti K."/>
            <person name="Kuo R."/>
            <person name="Ohm R.A."/>
            <person name="Bhattacharya S.S."/>
            <person name="Shirouzu T."/>
            <person name="Yoshinaga Y."/>
            <person name="Martin F.M."/>
            <person name="Grigoriev I.V."/>
            <person name="Hibbett D.S."/>
        </authorList>
    </citation>
    <scope>NUCLEOTIDE SEQUENCE [LARGE SCALE GENOMIC DNA]</scope>
    <source>
        <strain evidence="1 2">93-53</strain>
    </source>
</reference>
<dbReference type="Gene3D" id="3.30.470.10">
    <property type="match status" value="1"/>
</dbReference>
<dbReference type="EMBL" id="KV427614">
    <property type="protein sequence ID" value="KZT08656.1"/>
    <property type="molecule type" value="Genomic_DNA"/>
</dbReference>
<keyword evidence="2" id="KW-1185">Reference proteome</keyword>
<protein>
    <recommendedName>
        <fullName evidence="3">D-aminoacid aminotransferase-like PLP-dependent enzyme</fullName>
    </recommendedName>
</protein>
<dbReference type="InterPro" id="IPR043131">
    <property type="entry name" value="BCAT-like_N"/>
</dbReference>
<proteinExistence type="predicted"/>